<evidence type="ECO:0000256" key="8">
    <source>
        <dbReference type="ARBA" id="ARBA00022840"/>
    </source>
</evidence>
<dbReference type="RefSeq" id="WP_184618924.1">
    <property type="nucleotide sequence ID" value="NZ_JACHEX010000001.1"/>
</dbReference>
<evidence type="ECO:0000256" key="5">
    <source>
        <dbReference type="ARBA" id="ARBA00022727"/>
    </source>
</evidence>
<protein>
    <recommendedName>
        <fullName evidence="3 11">Thymidylate kinase</fullName>
        <ecNumber evidence="2 11">2.7.4.9</ecNumber>
    </recommendedName>
    <alternativeName>
        <fullName evidence="11">dTMP kinase</fullName>
    </alternativeName>
</protein>
<dbReference type="GO" id="GO:0006233">
    <property type="term" value="P:dTDP biosynthetic process"/>
    <property type="evidence" value="ECO:0007669"/>
    <property type="project" value="InterPro"/>
</dbReference>
<dbReference type="Pfam" id="PF02223">
    <property type="entry name" value="Thymidylate_kin"/>
    <property type="match status" value="1"/>
</dbReference>
<dbReference type="CDD" id="cd01672">
    <property type="entry name" value="TMPK"/>
    <property type="match status" value="1"/>
</dbReference>
<evidence type="ECO:0000256" key="2">
    <source>
        <dbReference type="ARBA" id="ARBA00012980"/>
    </source>
</evidence>
<dbReference type="InterPro" id="IPR018094">
    <property type="entry name" value="Thymidylate_kinase"/>
</dbReference>
<dbReference type="HAMAP" id="MF_00165">
    <property type="entry name" value="Thymidylate_kinase"/>
    <property type="match status" value="1"/>
</dbReference>
<evidence type="ECO:0000256" key="7">
    <source>
        <dbReference type="ARBA" id="ARBA00022777"/>
    </source>
</evidence>
<comment type="catalytic activity">
    <reaction evidence="9 11">
        <text>dTMP + ATP = dTDP + ADP</text>
        <dbReference type="Rhea" id="RHEA:13517"/>
        <dbReference type="ChEBI" id="CHEBI:30616"/>
        <dbReference type="ChEBI" id="CHEBI:58369"/>
        <dbReference type="ChEBI" id="CHEBI:63528"/>
        <dbReference type="ChEBI" id="CHEBI:456216"/>
        <dbReference type="EC" id="2.7.4.9"/>
    </reaction>
</comment>
<evidence type="ECO:0000259" key="12">
    <source>
        <dbReference type="Pfam" id="PF02223"/>
    </source>
</evidence>
<dbReference type="GO" id="GO:0005524">
    <property type="term" value="F:ATP binding"/>
    <property type="evidence" value="ECO:0007669"/>
    <property type="project" value="UniProtKB-UniRule"/>
</dbReference>
<dbReference type="EMBL" id="JACHEX010000001">
    <property type="protein sequence ID" value="MBB6062250.1"/>
    <property type="molecule type" value="Genomic_DNA"/>
</dbReference>
<keyword evidence="6 11" id="KW-0547">Nucleotide-binding</keyword>
<dbReference type="InterPro" id="IPR027417">
    <property type="entry name" value="P-loop_NTPase"/>
</dbReference>
<reference evidence="13 14" key="1">
    <citation type="submission" date="2020-08" db="EMBL/GenBank/DDBJ databases">
        <title>Genomic Encyclopedia of Type Strains, Phase IV (KMG-IV): sequencing the most valuable type-strain genomes for metagenomic binning, comparative biology and taxonomic classification.</title>
        <authorList>
            <person name="Goeker M."/>
        </authorList>
    </citation>
    <scope>NUCLEOTIDE SEQUENCE [LARGE SCALE GENOMIC DNA]</scope>
    <source>
        <strain evidence="13 14">DSM 13481</strain>
    </source>
</reference>
<evidence type="ECO:0000256" key="4">
    <source>
        <dbReference type="ARBA" id="ARBA00022679"/>
    </source>
</evidence>
<accession>A0A841GSS5</accession>
<dbReference type="Gene3D" id="3.40.50.300">
    <property type="entry name" value="P-loop containing nucleotide triphosphate hydrolases"/>
    <property type="match status" value="1"/>
</dbReference>
<keyword evidence="4 11" id="KW-0808">Transferase</keyword>
<organism evidence="13 14">
    <name type="scientific">Thermosipho japonicus</name>
    <dbReference type="NCBI Taxonomy" id="90323"/>
    <lineage>
        <taxon>Bacteria</taxon>
        <taxon>Thermotogati</taxon>
        <taxon>Thermotogota</taxon>
        <taxon>Thermotogae</taxon>
        <taxon>Thermotogales</taxon>
        <taxon>Fervidobacteriaceae</taxon>
        <taxon>Thermosipho</taxon>
    </lineage>
</organism>
<feature type="domain" description="Thymidylate kinase-like" evidence="12">
    <location>
        <begin position="5"/>
        <end position="191"/>
    </location>
</feature>
<dbReference type="AlphaFoldDB" id="A0A841GSS5"/>
<dbReference type="Proteomes" id="UP000555828">
    <property type="component" value="Unassembled WGS sequence"/>
</dbReference>
<evidence type="ECO:0000256" key="10">
    <source>
        <dbReference type="ARBA" id="ARBA00057735"/>
    </source>
</evidence>
<evidence type="ECO:0000313" key="13">
    <source>
        <dbReference type="EMBL" id="MBB6062250.1"/>
    </source>
</evidence>
<evidence type="ECO:0000256" key="9">
    <source>
        <dbReference type="ARBA" id="ARBA00048743"/>
    </source>
</evidence>
<dbReference type="GO" id="GO:0005829">
    <property type="term" value="C:cytosol"/>
    <property type="evidence" value="ECO:0007669"/>
    <property type="project" value="TreeGrafter"/>
</dbReference>
<name>A0A841GSS5_9BACT</name>
<keyword evidence="7 11" id="KW-0418">Kinase</keyword>
<dbReference type="PANTHER" id="PTHR10344:SF4">
    <property type="entry name" value="UMP-CMP KINASE 2, MITOCHONDRIAL"/>
    <property type="match status" value="1"/>
</dbReference>
<dbReference type="NCBIfam" id="TIGR00041">
    <property type="entry name" value="DTMP_kinase"/>
    <property type="match status" value="1"/>
</dbReference>
<comment type="caution">
    <text evidence="13">The sequence shown here is derived from an EMBL/GenBank/DDBJ whole genome shotgun (WGS) entry which is preliminary data.</text>
</comment>
<dbReference type="GO" id="GO:0004798">
    <property type="term" value="F:dTMP kinase activity"/>
    <property type="evidence" value="ECO:0007669"/>
    <property type="project" value="UniProtKB-UniRule"/>
</dbReference>
<dbReference type="SUPFAM" id="SSF52540">
    <property type="entry name" value="P-loop containing nucleoside triphosphate hydrolases"/>
    <property type="match status" value="1"/>
</dbReference>
<sequence length="201" mass="22790">MFIAFEGIDGSGKSTQLNLLSRYLKSKGKKVLNIREPGGTILGEKIRNILLDNDLNINKRSELLLFLASRAQLVEEVIKPHLERGFFVLADRFSDSSIAYQGGARDIGVETVSTLNDFATDNIYPDIVFYIDIPTKIAMERLKEKNLDRLEKEGQIFLEKVRSTYLKLSELRDNFFIIDGTKSIDSVFAEIKSIVETHLQS</sequence>
<keyword evidence="5 11" id="KW-0545">Nucleotide biosynthesis</keyword>
<comment type="similarity">
    <text evidence="1 11">Belongs to the thymidylate kinase family.</text>
</comment>
<proteinExistence type="inferred from homology"/>
<evidence type="ECO:0000256" key="3">
    <source>
        <dbReference type="ARBA" id="ARBA00017144"/>
    </source>
</evidence>
<dbReference type="GO" id="GO:0006227">
    <property type="term" value="P:dUDP biosynthetic process"/>
    <property type="evidence" value="ECO:0007669"/>
    <property type="project" value="TreeGrafter"/>
</dbReference>
<gene>
    <name evidence="11" type="primary">tmk</name>
    <name evidence="13" type="ORF">HNP65_000672</name>
</gene>
<dbReference type="EC" id="2.7.4.9" evidence="2 11"/>
<dbReference type="GO" id="GO:0006235">
    <property type="term" value="P:dTTP biosynthetic process"/>
    <property type="evidence" value="ECO:0007669"/>
    <property type="project" value="UniProtKB-UniRule"/>
</dbReference>
<evidence type="ECO:0000313" key="14">
    <source>
        <dbReference type="Proteomes" id="UP000555828"/>
    </source>
</evidence>
<keyword evidence="14" id="KW-1185">Reference proteome</keyword>
<dbReference type="InterPro" id="IPR039430">
    <property type="entry name" value="Thymidylate_kin-like_dom"/>
</dbReference>
<feature type="binding site" evidence="11">
    <location>
        <begin position="7"/>
        <end position="14"/>
    </location>
    <ligand>
        <name>ATP</name>
        <dbReference type="ChEBI" id="CHEBI:30616"/>
    </ligand>
</feature>
<keyword evidence="8 11" id="KW-0067">ATP-binding</keyword>
<comment type="function">
    <text evidence="10 11">Phosphorylation of dTMP to form dTDP in both de novo and salvage pathways of dTTP synthesis.</text>
</comment>
<dbReference type="FunFam" id="3.40.50.300:FF:000225">
    <property type="entry name" value="Thymidylate kinase"/>
    <property type="match status" value="1"/>
</dbReference>
<evidence type="ECO:0000256" key="6">
    <source>
        <dbReference type="ARBA" id="ARBA00022741"/>
    </source>
</evidence>
<evidence type="ECO:0000256" key="1">
    <source>
        <dbReference type="ARBA" id="ARBA00009776"/>
    </source>
</evidence>
<dbReference type="PANTHER" id="PTHR10344">
    <property type="entry name" value="THYMIDYLATE KINASE"/>
    <property type="match status" value="1"/>
</dbReference>
<evidence type="ECO:0000256" key="11">
    <source>
        <dbReference type="HAMAP-Rule" id="MF_00165"/>
    </source>
</evidence>